<dbReference type="HOGENOM" id="CLU_946017_0_0_14"/>
<gene>
    <name evidence="2" type="ORF">VO56_02975</name>
</gene>
<protein>
    <recommendedName>
        <fullName evidence="4">Rho termination factor N-terminal domain-containing protein</fullName>
    </recommendedName>
</protein>
<evidence type="ECO:0000256" key="1">
    <source>
        <dbReference type="SAM" id="Phobius"/>
    </source>
</evidence>
<dbReference type="KEGG" id="mgb:VO56_02975"/>
<evidence type="ECO:0000313" key="3">
    <source>
        <dbReference type="Proteomes" id="UP000032722"/>
    </source>
</evidence>
<keyword evidence="1" id="KW-0472">Membrane</keyword>
<name>A0A0D5ZKC7_9BACT</name>
<accession>A0A0D5ZKC7</accession>
<feature type="transmembrane region" description="Helical" evidence="1">
    <location>
        <begin position="156"/>
        <end position="174"/>
    </location>
</feature>
<keyword evidence="1" id="KW-1133">Transmembrane helix</keyword>
<dbReference type="Proteomes" id="UP000032722">
    <property type="component" value="Chromosome"/>
</dbReference>
<reference evidence="2 3" key="1">
    <citation type="journal article" date="2015" name="Genome Announc.">
        <title>Complete Genome Sequence of Mycoplasma meleagridis, a Possible Emerging Pathogen in Chickens.</title>
        <authorList>
            <person name="Abolnik C."/>
        </authorList>
    </citation>
    <scope>NUCLEOTIDE SEQUENCE [LARGE SCALE GENOMIC DNA]</scope>
    <source>
        <strain evidence="2 3">B2096 8B</strain>
    </source>
</reference>
<proteinExistence type="predicted"/>
<keyword evidence="1" id="KW-0812">Transmembrane</keyword>
<feature type="transmembrane region" description="Helical" evidence="1">
    <location>
        <begin position="113"/>
        <end position="136"/>
    </location>
</feature>
<evidence type="ECO:0008006" key="4">
    <source>
        <dbReference type="Google" id="ProtNLM"/>
    </source>
</evidence>
<feature type="transmembrane region" description="Helical" evidence="1">
    <location>
        <begin position="83"/>
        <end position="101"/>
    </location>
</feature>
<dbReference type="AlphaFoldDB" id="A0A0D5ZKC7"/>
<sequence length="294" mass="33876">MINSKDLISKFQKVSHLWDAKTKKVFRYFIFGFIFVLFAWFALQLSLTILIFVEQDVLFQQLKTSNTNFSDSDIRTIVNSQKAHTLIKAILNLALCSYFVFRTITCYKEKSFANLSTFVVLFVFISSIYSISTFFYTLLKGGYDGVGTSSVNRAILAIYILELILSIGSVYLALNIMRIINVFRYVRFQEAAQELTKIFNASAGNTIFDNSNATSNPFTGFKNENTATNNFSAEKTNEEQNKKDEIIKKLFDLPNDKLYEIAEKMHIFGYKDMDKETLVNTIYNYSKQSQKEEK</sequence>
<feature type="transmembrane region" description="Helical" evidence="1">
    <location>
        <begin position="28"/>
        <end position="53"/>
    </location>
</feature>
<evidence type="ECO:0000313" key="2">
    <source>
        <dbReference type="EMBL" id="AKA50182.1"/>
    </source>
</evidence>
<dbReference type="EMBL" id="CP011021">
    <property type="protein sequence ID" value="AKA50182.1"/>
    <property type="molecule type" value="Genomic_DNA"/>
</dbReference>
<dbReference type="PATRIC" id="fig|29556.3.peg.587"/>
<organism evidence="3">
    <name type="scientific">Mycoplasmopsis gallinacea</name>
    <dbReference type="NCBI Taxonomy" id="29556"/>
    <lineage>
        <taxon>Bacteria</taxon>
        <taxon>Bacillati</taxon>
        <taxon>Mycoplasmatota</taxon>
        <taxon>Mycoplasmoidales</taxon>
        <taxon>Metamycoplasmataceae</taxon>
        <taxon>Mycoplasmopsis</taxon>
    </lineage>
</organism>